<feature type="region of interest" description="Disordered" evidence="9">
    <location>
        <begin position="1"/>
        <end position="74"/>
    </location>
</feature>
<dbReference type="SUPFAM" id="SSF52540">
    <property type="entry name" value="P-loop containing nucleoside triphosphate hydrolases"/>
    <property type="match status" value="1"/>
</dbReference>
<dbReference type="InterPro" id="IPR027417">
    <property type="entry name" value="P-loop_NTPase"/>
</dbReference>
<dbReference type="STRING" id="933388.S8AY22"/>
<feature type="domain" description="Helicase ATP-binding" evidence="10">
    <location>
        <begin position="167"/>
        <end position="362"/>
    </location>
</feature>
<dbReference type="PROSITE" id="PS51192">
    <property type="entry name" value="HELICASE_ATP_BIND_1"/>
    <property type="match status" value="1"/>
</dbReference>
<dbReference type="PROSITE" id="PS51194">
    <property type="entry name" value="HELICASE_CTER"/>
    <property type="match status" value="1"/>
</dbReference>
<dbReference type="PROSITE" id="PS51195">
    <property type="entry name" value="Q_MOTIF"/>
    <property type="match status" value="1"/>
</dbReference>
<evidence type="ECO:0000256" key="4">
    <source>
        <dbReference type="ARBA" id="ARBA00022806"/>
    </source>
</evidence>
<dbReference type="PROSITE" id="PS00039">
    <property type="entry name" value="DEAD_ATP_HELICASE"/>
    <property type="match status" value="1"/>
</dbReference>
<dbReference type="InterPro" id="IPR000629">
    <property type="entry name" value="RNA-helicase_DEAD-box_CS"/>
</dbReference>
<gene>
    <name evidence="13" type="ORF">PDE_01776</name>
</gene>
<dbReference type="PhylomeDB" id="S8AY22"/>
<evidence type="ECO:0000256" key="7">
    <source>
        <dbReference type="PROSITE-ProRule" id="PRU00552"/>
    </source>
</evidence>
<feature type="short sequence motif" description="Q motif" evidence="7">
    <location>
        <begin position="136"/>
        <end position="164"/>
    </location>
</feature>
<dbReference type="SMART" id="SM00490">
    <property type="entry name" value="HELICc"/>
    <property type="match status" value="1"/>
</dbReference>
<dbReference type="AlphaFoldDB" id="S8AY22"/>
<feature type="domain" description="DEAD-box RNA helicase Q" evidence="12">
    <location>
        <begin position="136"/>
        <end position="164"/>
    </location>
</feature>
<dbReference type="eggNOG" id="KOG0335">
    <property type="taxonomic scope" value="Eukaryota"/>
</dbReference>
<dbReference type="InterPro" id="IPR011545">
    <property type="entry name" value="DEAD/DEAH_box_helicase_dom"/>
</dbReference>
<organism evidence="13 14">
    <name type="scientific">Penicillium oxalicum (strain 114-2 / CGMCC 5302)</name>
    <name type="common">Penicillium decumbens</name>
    <dbReference type="NCBI Taxonomy" id="933388"/>
    <lineage>
        <taxon>Eukaryota</taxon>
        <taxon>Fungi</taxon>
        <taxon>Dikarya</taxon>
        <taxon>Ascomycota</taxon>
        <taxon>Pezizomycotina</taxon>
        <taxon>Eurotiomycetes</taxon>
        <taxon>Eurotiomycetidae</taxon>
        <taxon>Eurotiales</taxon>
        <taxon>Aspergillaceae</taxon>
        <taxon>Penicillium</taxon>
    </lineage>
</organism>
<dbReference type="Pfam" id="PF00270">
    <property type="entry name" value="DEAD"/>
    <property type="match status" value="1"/>
</dbReference>
<dbReference type="Pfam" id="PF00271">
    <property type="entry name" value="Helicase_C"/>
    <property type="match status" value="1"/>
</dbReference>
<feature type="domain" description="Helicase C-terminal" evidence="11">
    <location>
        <begin position="374"/>
        <end position="538"/>
    </location>
</feature>
<dbReference type="EC" id="3.6.4.13" evidence="1"/>
<feature type="region of interest" description="Disordered" evidence="9">
    <location>
        <begin position="551"/>
        <end position="622"/>
    </location>
</feature>
<evidence type="ECO:0000256" key="1">
    <source>
        <dbReference type="ARBA" id="ARBA00012552"/>
    </source>
</evidence>
<evidence type="ECO:0000256" key="5">
    <source>
        <dbReference type="ARBA" id="ARBA00022840"/>
    </source>
</evidence>
<proteinExistence type="inferred from homology"/>
<keyword evidence="5 8" id="KW-0067">ATP-binding</keyword>
<dbReference type="GO" id="GO:0005524">
    <property type="term" value="F:ATP binding"/>
    <property type="evidence" value="ECO:0007669"/>
    <property type="project" value="UniProtKB-KW"/>
</dbReference>
<keyword evidence="4 8" id="KW-0347">Helicase</keyword>
<keyword evidence="2 8" id="KW-0547">Nucleotide-binding</keyword>
<feature type="compositionally biased region" description="Polar residues" evidence="9">
    <location>
        <begin position="28"/>
        <end position="39"/>
    </location>
</feature>
<evidence type="ECO:0000259" key="10">
    <source>
        <dbReference type="PROSITE" id="PS51192"/>
    </source>
</evidence>
<name>S8AY22_PENO1</name>
<feature type="compositionally biased region" description="Polar residues" evidence="9">
    <location>
        <begin position="55"/>
        <end position="65"/>
    </location>
</feature>
<evidence type="ECO:0000256" key="2">
    <source>
        <dbReference type="ARBA" id="ARBA00022741"/>
    </source>
</evidence>
<feature type="compositionally biased region" description="Basic and acidic residues" evidence="9">
    <location>
        <begin position="565"/>
        <end position="578"/>
    </location>
</feature>
<evidence type="ECO:0000256" key="8">
    <source>
        <dbReference type="RuleBase" id="RU000492"/>
    </source>
</evidence>
<evidence type="ECO:0000256" key="9">
    <source>
        <dbReference type="SAM" id="MobiDB-lite"/>
    </source>
</evidence>
<evidence type="ECO:0000256" key="3">
    <source>
        <dbReference type="ARBA" id="ARBA00022801"/>
    </source>
</evidence>
<comment type="catalytic activity">
    <reaction evidence="6">
        <text>ATP + H2O = ADP + phosphate + H(+)</text>
        <dbReference type="Rhea" id="RHEA:13065"/>
        <dbReference type="ChEBI" id="CHEBI:15377"/>
        <dbReference type="ChEBI" id="CHEBI:15378"/>
        <dbReference type="ChEBI" id="CHEBI:30616"/>
        <dbReference type="ChEBI" id="CHEBI:43474"/>
        <dbReference type="ChEBI" id="CHEBI:456216"/>
        <dbReference type="EC" id="3.6.4.13"/>
    </reaction>
</comment>
<protein>
    <recommendedName>
        <fullName evidence="1">RNA helicase</fullName>
        <ecNumber evidence="1">3.6.4.13</ecNumber>
    </recommendedName>
</protein>
<dbReference type="SMART" id="SM00487">
    <property type="entry name" value="DEXDc"/>
    <property type="match status" value="1"/>
</dbReference>
<dbReference type="OrthoDB" id="196131at2759"/>
<dbReference type="InterPro" id="IPR014001">
    <property type="entry name" value="Helicase_ATP-bd"/>
</dbReference>
<dbReference type="GO" id="GO:0003724">
    <property type="term" value="F:RNA helicase activity"/>
    <property type="evidence" value="ECO:0007669"/>
    <property type="project" value="UniProtKB-EC"/>
</dbReference>
<evidence type="ECO:0000259" key="11">
    <source>
        <dbReference type="PROSITE" id="PS51194"/>
    </source>
</evidence>
<evidence type="ECO:0000313" key="14">
    <source>
        <dbReference type="Proteomes" id="UP000019376"/>
    </source>
</evidence>
<dbReference type="InterPro" id="IPR001650">
    <property type="entry name" value="Helicase_C-like"/>
</dbReference>
<dbReference type="EMBL" id="KB644409">
    <property type="protein sequence ID" value="EPS26837.1"/>
    <property type="molecule type" value="Genomic_DNA"/>
</dbReference>
<dbReference type="PANTHER" id="PTHR47958">
    <property type="entry name" value="ATP-DEPENDENT RNA HELICASE DBP3"/>
    <property type="match status" value="1"/>
</dbReference>
<feature type="compositionally biased region" description="Basic and acidic residues" evidence="9">
    <location>
        <begin position="594"/>
        <end position="622"/>
    </location>
</feature>
<keyword evidence="14" id="KW-1185">Reference proteome</keyword>
<dbReference type="HOGENOM" id="CLU_003041_1_5_1"/>
<evidence type="ECO:0000256" key="6">
    <source>
        <dbReference type="ARBA" id="ARBA00047984"/>
    </source>
</evidence>
<accession>S8AY22</accession>
<comment type="similarity">
    <text evidence="8">Belongs to the DEAD box helicase family.</text>
</comment>
<dbReference type="CDD" id="cd18787">
    <property type="entry name" value="SF2_C_DEAD"/>
    <property type="match status" value="1"/>
</dbReference>
<reference evidence="13 14" key="1">
    <citation type="journal article" date="2013" name="PLoS ONE">
        <title>Genomic and secretomic analyses reveal unique features of the lignocellulolytic enzyme system of Penicillium decumbens.</title>
        <authorList>
            <person name="Liu G."/>
            <person name="Zhang L."/>
            <person name="Wei X."/>
            <person name="Zou G."/>
            <person name="Qin Y."/>
            <person name="Ma L."/>
            <person name="Li J."/>
            <person name="Zheng H."/>
            <person name="Wang S."/>
            <person name="Wang C."/>
            <person name="Xun L."/>
            <person name="Zhao G.-P."/>
            <person name="Zhou Z."/>
            <person name="Qu Y."/>
        </authorList>
    </citation>
    <scope>NUCLEOTIDE SEQUENCE [LARGE SCALE GENOMIC DNA]</scope>
    <source>
        <strain evidence="14">114-2 / CGMCC 5302</strain>
    </source>
</reference>
<dbReference type="Gene3D" id="3.40.50.300">
    <property type="entry name" value="P-loop containing nucleotide triphosphate hydrolases"/>
    <property type="match status" value="2"/>
</dbReference>
<dbReference type="GO" id="GO:0016787">
    <property type="term" value="F:hydrolase activity"/>
    <property type="evidence" value="ECO:0007669"/>
    <property type="project" value="UniProtKB-KW"/>
</dbReference>
<keyword evidence="3 8" id="KW-0378">Hydrolase</keyword>
<dbReference type="Proteomes" id="UP000019376">
    <property type="component" value="Unassembled WGS sequence"/>
</dbReference>
<evidence type="ECO:0000313" key="13">
    <source>
        <dbReference type="EMBL" id="EPS26837.1"/>
    </source>
</evidence>
<dbReference type="InterPro" id="IPR014014">
    <property type="entry name" value="RNA_helicase_DEAD_Q_motif"/>
</dbReference>
<sequence>MASTEDSNDPFLAQDPVNHPENAPDFASNDTQDLQGQGNDDNENAWATSDPAIPSQGTDNVNTDPGSPKWGGNAARYEWKDEYGDVGPRNEELERELFHDEHIPRPGDHAADLQTPGEAAPYHVSIQSDLKLQPVREFNEAGLHPVMVENLQHCLYSWPTAIQSYCIPALHENLDVIGIAQTGSGKTAAFLIPIISELMGKAKKLAAPRPFVGDSNTKEGYRAEPLVLIICPTRELANQIFDEARRLCYRSMLRPCAVYGGAPVRLQRAELQRGCDILVGTPGRILDFLRQPNVLSFNRIRYAVIDEADELLQSNWEDDFNMLIGDIGSGRDVSPRFLMFSATFNEDCQKLAQKYLSPNSVRIQISRPGSTVRQIRQQVVWVDEDRKRQALVDLIMGLPKGRTLIFVNSKIDVDYVDDYLFNSGLPSTSLHGDRTQREREDALRAFRTAKCPLLVTTGVSARGLDVINVMHVINYTLPRDNRGGITEYIHRIGRTARIGNQGVATSFYNDNNRDLAPALARLLQESSQPIPDFLNKFLPAPDALTFDEDMAGSAKKDSATGNTWERGDGADWEEKQQLDENDPWGQQRAGLLSGHEEPEERYATSEGDAHDTTAFDKNDISW</sequence>
<evidence type="ECO:0000259" key="12">
    <source>
        <dbReference type="PROSITE" id="PS51195"/>
    </source>
</evidence>
<dbReference type="GO" id="GO:0003676">
    <property type="term" value="F:nucleic acid binding"/>
    <property type="evidence" value="ECO:0007669"/>
    <property type="project" value="InterPro"/>
</dbReference>